<evidence type="ECO:0000313" key="1">
    <source>
        <dbReference type="EMBL" id="RKP32823.1"/>
    </source>
</evidence>
<name>A0A4P9ZII0_9ASCO</name>
<evidence type="ECO:0000313" key="2">
    <source>
        <dbReference type="Proteomes" id="UP000268321"/>
    </source>
</evidence>
<dbReference type="EMBL" id="ML004429">
    <property type="protein sequence ID" value="RKP32823.1"/>
    <property type="molecule type" value="Genomic_DNA"/>
</dbReference>
<sequence length="172" mass="19534">MTDPINERLHLVPRDRLAVVATVGGMIGGPLGLYEGIKKSSLRYLTENAHRLPKNVGGWYFYHKKKNYVMITLGCKEAARTGIKYSSFVTTFFAIEAALDYIRGTIDFMNTTLSGAALTYGYASYKKMSLVLKWKLVKKGTVMSFGLGLIQDYMIHWRGGHTWYYDRKNLTL</sequence>
<dbReference type="PANTHER" id="PTHR37852">
    <property type="entry name" value="YALI0B21208P"/>
    <property type="match status" value="1"/>
</dbReference>
<dbReference type="PANTHER" id="PTHR37852:SF1">
    <property type="entry name" value="HIG1 DOMAIN-CONTAINING PROTEIN"/>
    <property type="match status" value="1"/>
</dbReference>
<protein>
    <submittedName>
        <fullName evidence="1">Uncharacterized protein</fullName>
    </submittedName>
</protein>
<dbReference type="AlphaFoldDB" id="A0A4P9ZII0"/>
<reference evidence="2" key="1">
    <citation type="journal article" date="2018" name="Nat. Microbiol.">
        <title>Leveraging single-cell genomics to expand the fungal tree of life.</title>
        <authorList>
            <person name="Ahrendt S.R."/>
            <person name="Quandt C.A."/>
            <person name="Ciobanu D."/>
            <person name="Clum A."/>
            <person name="Salamov A."/>
            <person name="Andreopoulos B."/>
            <person name="Cheng J.F."/>
            <person name="Woyke T."/>
            <person name="Pelin A."/>
            <person name="Henrissat B."/>
            <person name="Reynolds N.K."/>
            <person name="Benny G.L."/>
            <person name="Smith M.E."/>
            <person name="James T.Y."/>
            <person name="Grigoriev I.V."/>
        </authorList>
    </citation>
    <scope>NUCLEOTIDE SEQUENCE [LARGE SCALE GENOMIC DNA]</scope>
    <source>
        <strain evidence="2">Baker2002</strain>
    </source>
</reference>
<dbReference type="Proteomes" id="UP000268321">
    <property type="component" value="Unassembled WGS sequence"/>
</dbReference>
<accession>A0A4P9ZII0</accession>
<keyword evidence="2" id="KW-1185">Reference proteome</keyword>
<organism evidence="1 2">
    <name type="scientific">Metschnikowia bicuspidata</name>
    <dbReference type="NCBI Taxonomy" id="27322"/>
    <lineage>
        <taxon>Eukaryota</taxon>
        <taxon>Fungi</taxon>
        <taxon>Dikarya</taxon>
        <taxon>Ascomycota</taxon>
        <taxon>Saccharomycotina</taxon>
        <taxon>Pichiomycetes</taxon>
        <taxon>Metschnikowiaceae</taxon>
        <taxon>Metschnikowia</taxon>
    </lineage>
</organism>
<proteinExistence type="predicted"/>
<gene>
    <name evidence="1" type="ORF">METBISCDRAFT_25385</name>
</gene>
<dbReference type="OrthoDB" id="5584028at2759"/>